<proteinExistence type="predicted"/>
<dbReference type="EMBL" id="JAQKGX010000003">
    <property type="protein sequence ID" value="MDB1161935.1"/>
    <property type="molecule type" value="Genomic_DNA"/>
</dbReference>
<gene>
    <name evidence="1" type="ORF">PL707_06575</name>
</gene>
<reference evidence="1" key="1">
    <citation type="submission" date="2023-01" db="EMBL/GenBank/DDBJ databases">
        <title>Human gut microbiome strain richness.</title>
        <authorList>
            <person name="Chen-Liaw A."/>
        </authorList>
    </citation>
    <scope>NUCLEOTIDE SEQUENCE</scope>
    <source>
        <strain evidence="1">BSD2780120875st1_E5_BSD2780120875b_170604</strain>
    </source>
</reference>
<dbReference type="RefSeq" id="WP_195223623.1">
    <property type="nucleotide sequence ID" value="NZ_JADMXZ010000002.1"/>
</dbReference>
<accession>A0AAW5ZZT5</accession>
<evidence type="ECO:0000313" key="1">
    <source>
        <dbReference type="EMBL" id="MDB1161935.1"/>
    </source>
</evidence>
<sequence>MPEHSPLRVLVLDTVMDRGGAETMMMNYLRHFDREQVTYDFLVNRDYHAAYEDEIEALGGRIYRMCPMYPQYFGRYKREFRAFLQQHPEYQIIHSNLEERSYFPLRIAAEQGVPVRIAHAHNRPVGFDLKSIFREYFRMRLPKYVTHMFACGTEAGDWLFGEKNRSKVIQQRNAIDTSAYRYDSSFATKVRAEFGVTDPDTFVLGHVGRFFPQKNHTFLIDIFAEVHKQCPNSVLWLVGGGELNDELKNQIKAKVDELGLHDAVRFLGVRSDVNRVLQGMDSFILPSLYEGLPVTMIEAQASGLPCTISDRVPKQCDVTGNVQVIGLDESPAEWAKRILNQHAAYAGTDRASGADTVTDAGFDIKANAEWLQKFYVDALAKAERI</sequence>
<dbReference type="AlphaFoldDB" id="A0AAW5ZZT5"/>
<organism evidence="1 2">
    <name type="scientific">Bifidobacterium catenulatum</name>
    <dbReference type="NCBI Taxonomy" id="1686"/>
    <lineage>
        <taxon>Bacteria</taxon>
        <taxon>Bacillati</taxon>
        <taxon>Actinomycetota</taxon>
        <taxon>Actinomycetes</taxon>
        <taxon>Bifidobacteriales</taxon>
        <taxon>Bifidobacteriaceae</taxon>
        <taxon>Bifidobacterium</taxon>
    </lineage>
</organism>
<dbReference type="CDD" id="cd03812">
    <property type="entry name" value="GT4_CapH-like"/>
    <property type="match status" value="1"/>
</dbReference>
<protein>
    <submittedName>
        <fullName evidence="1">Glycosyltransferase family 1 protein</fullName>
    </submittedName>
</protein>
<comment type="caution">
    <text evidence="1">The sequence shown here is derived from an EMBL/GenBank/DDBJ whole genome shotgun (WGS) entry which is preliminary data.</text>
</comment>
<dbReference type="Proteomes" id="UP001211105">
    <property type="component" value="Unassembled WGS sequence"/>
</dbReference>
<dbReference type="SUPFAM" id="SSF53756">
    <property type="entry name" value="UDP-Glycosyltransferase/glycogen phosphorylase"/>
    <property type="match status" value="1"/>
</dbReference>
<dbReference type="Gene3D" id="3.40.50.2000">
    <property type="entry name" value="Glycogen Phosphorylase B"/>
    <property type="match status" value="2"/>
</dbReference>
<evidence type="ECO:0000313" key="2">
    <source>
        <dbReference type="Proteomes" id="UP001211105"/>
    </source>
</evidence>
<dbReference type="Pfam" id="PF13692">
    <property type="entry name" value="Glyco_trans_1_4"/>
    <property type="match status" value="1"/>
</dbReference>
<dbReference type="PANTHER" id="PTHR12526">
    <property type="entry name" value="GLYCOSYLTRANSFERASE"/>
    <property type="match status" value="1"/>
</dbReference>
<dbReference type="GO" id="GO:0016757">
    <property type="term" value="F:glycosyltransferase activity"/>
    <property type="evidence" value="ECO:0007669"/>
    <property type="project" value="UniProtKB-KW"/>
</dbReference>
<name>A0AAW5ZZT5_9BIFI</name>